<dbReference type="GO" id="GO:0016874">
    <property type="term" value="F:ligase activity"/>
    <property type="evidence" value="ECO:0007669"/>
    <property type="project" value="UniProtKB-KW"/>
</dbReference>
<dbReference type="Proteomes" id="UP000831786">
    <property type="component" value="Chromosome"/>
</dbReference>
<dbReference type="Gene3D" id="2.30.30.100">
    <property type="match status" value="1"/>
</dbReference>
<feature type="region of interest" description="Disordered" evidence="6">
    <location>
        <begin position="106"/>
        <end position="143"/>
    </location>
</feature>
<evidence type="ECO:0000313" key="10">
    <source>
        <dbReference type="Proteomes" id="UP000831786"/>
    </source>
</evidence>
<gene>
    <name evidence="9" type="ORF">MUN78_13030</name>
</gene>
<organism evidence="9 10">
    <name type="scientific">Leucobacter allii</name>
    <dbReference type="NCBI Taxonomy" id="2932247"/>
    <lineage>
        <taxon>Bacteria</taxon>
        <taxon>Bacillati</taxon>
        <taxon>Actinomycetota</taxon>
        <taxon>Actinomycetes</taxon>
        <taxon>Micrococcales</taxon>
        <taxon>Microbacteriaceae</taxon>
        <taxon>Leucobacter</taxon>
    </lineage>
</organism>
<feature type="domain" description="Biotin protein ligase C-terminal" evidence="7">
    <location>
        <begin position="267"/>
        <end position="314"/>
    </location>
</feature>
<dbReference type="EMBL" id="CP095045">
    <property type="protein sequence ID" value="UOQ56590.1"/>
    <property type="molecule type" value="Genomic_DNA"/>
</dbReference>
<dbReference type="InterPro" id="IPR004408">
    <property type="entry name" value="Biotin_CoA_COase_ligase"/>
</dbReference>
<evidence type="ECO:0000256" key="2">
    <source>
        <dbReference type="ARBA" id="ARBA00022741"/>
    </source>
</evidence>
<reference evidence="9 10" key="1">
    <citation type="submission" date="2022-04" db="EMBL/GenBank/DDBJ databases">
        <title>Leucobacter sp. isolated from rhizosphere of garlic.</title>
        <authorList>
            <person name="Won M."/>
            <person name="Lee C.-M."/>
            <person name="Woen H.-Y."/>
            <person name="Kwon S.-W."/>
        </authorList>
    </citation>
    <scope>NUCLEOTIDE SEQUENCE [LARGE SCALE GENOMIC DNA]</scope>
    <source>
        <strain evidence="9 10">H21R-40</strain>
    </source>
</reference>
<sequence length="316" mass="32655">MDLRRSRELLPEVIWRESSPSTNAELRELVAREALPHGSLLVTADQTAGRGRLDRGWVTPPGTSIAASLLVRGFGARGLGASWLPLLAGSAIATALQPLFRAGASAGADRPGAAADQPRDGADRLGRSHGAGAVDTPARSAKRVGVKWPNDVHVRDEEDAIAGRPGKKLCGILCEMLPAPPGDGPAIVVGAGINLLIPEWELPTERATSLLAAGADVGGAESLADPAGSDLADRVLAAYAAELLRLVALAADDPRAARIRVARHSLTLGTEVRVHLPGGEIVDGRARELAEDGALVVDLPTGGTLTVSAGDVEHLR</sequence>
<proteinExistence type="predicted"/>
<protein>
    <recommendedName>
        <fullName evidence="5">biotin--[biotin carboxyl-carrier protein] ligase</fullName>
        <ecNumber evidence="5">6.3.4.15</ecNumber>
    </recommendedName>
</protein>
<evidence type="ECO:0000259" key="7">
    <source>
        <dbReference type="Pfam" id="PF02237"/>
    </source>
</evidence>
<evidence type="ECO:0000313" key="9">
    <source>
        <dbReference type="EMBL" id="UOQ56590.1"/>
    </source>
</evidence>
<dbReference type="InterPro" id="IPR008988">
    <property type="entry name" value="Transcriptional_repressor_C"/>
</dbReference>
<feature type="domain" description="BPL/LPL catalytic" evidence="8">
    <location>
        <begin position="19"/>
        <end position="194"/>
    </location>
</feature>
<dbReference type="InterPro" id="IPR004143">
    <property type="entry name" value="BPL_LPL_catalytic"/>
</dbReference>
<dbReference type="InterPro" id="IPR045864">
    <property type="entry name" value="aa-tRNA-synth_II/BPL/LPL"/>
</dbReference>
<dbReference type="InterPro" id="IPR003142">
    <property type="entry name" value="BPL_C"/>
</dbReference>
<dbReference type="EC" id="6.3.4.15" evidence="5"/>
<dbReference type="PANTHER" id="PTHR12835">
    <property type="entry name" value="BIOTIN PROTEIN LIGASE"/>
    <property type="match status" value="1"/>
</dbReference>
<evidence type="ECO:0000256" key="3">
    <source>
        <dbReference type="ARBA" id="ARBA00022840"/>
    </source>
</evidence>
<keyword evidence="4" id="KW-0092">Biotin</keyword>
<dbReference type="RefSeq" id="WP_244726960.1">
    <property type="nucleotide sequence ID" value="NZ_CP095045.1"/>
</dbReference>
<evidence type="ECO:0000256" key="5">
    <source>
        <dbReference type="ARBA" id="ARBA00024227"/>
    </source>
</evidence>
<keyword evidence="3" id="KW-0067">ATP-binding</keyword>
<keyword evidence="10" id="KW-1185">Reference proteome</keyword>
<dbReference type="Gene3D" id="3.30.930.10">
    <property type="entry name" value="Bira Bifunctional Protein, Domain 2"/>
    <property type="match status" value="1"/>
</dbReference>
<feature type="compositionally biased region" description="Basic and acidic residues" evidence="6">
    <location>
        <begin position="117"/>
        <end position="126"/>
    </location>
</feature>
<evidence type="ECO:0000259" key="8">
    <source>
        <dbReference type="Pfam" id="PF03099"/>
    </source>
</evidence>
<dbReference type="PANTHER" id="PTHR12835:SF5">
    <property type="entry name" value="BIOTIN--PROTEIN LIGASE"/>
    <property type="match status" value="1"/>
</dbReference>
<evidence type="ECO:0000256" key="1">
    <source>
        <dbReference type="ARBA" id="ARBA00022598"/>
    </source>
</evidence>
<dbReference type="SUPFAM" id="SSF55681">
    <property type="entry name" value="Class II aaRS and biotin synthetases"/>
    <property type="match status" value="1"/>
</dbReference>
<dbReference type="Pfam" id="PF02237">
    <property type="entry name" value="BPL_C"/>
    <property type="match status" value="1"/>
</dbReference>
<keyword evidence="1 9" id="KW-0436">Ligase</keyword>
<dbReference type="CDD" id="cd16442">
    <property type="entry name" value="BPL"/>
    <property type="match status" value="1"/>
</dbReference>
<feature type="compositionally biased region" description="Low complexity" evidence="6">
    <location>
        <begin position="106"/>
        <end position="116"/>
    </location>
</feature>
<dbReference type="Pfam" id="PF03099">
    <property type="entry name" value="BPL_LplA_LipB"/>
    <property type="match status" value="1"/>
</dbReference>
<evidence type="ECO:0000256" key="6">
    <source>
        <dbReference type="SAM" id="MobiDB-lite"/>
    </source>
</evidence>
<keyword evidence="2" id="KW-0547">Nucleotide-binding</keyword>
<name>A0ABY4FIS2_9MICO</name>
<accession>A0ABY4FIS2</accession>
<evidence type="ECO:0000256" key="4">
    <source>
        <dbReference type="ARBA" id="ARBA00023267"/>
    </source>
</evidence>
<dbReference type="SUPFAM" id="SSF50037">
    <property type="entry name" value="C-terminal domain of transcriptional repressors"/>
    <property type="match status" value="1"/>
</dbReference>